<dbReference type="Pfam" id="PF14027">
    <property type="entry name" value="Questin_oxidase"/>
    <property type="match status" value="1"/>
</dbReference>
<protein>
    <submittedName>
        <fullName evidence="2">Questin oxidase family protein</fullName>
    </submittedName>
</protein>
<accession>A0ABW7Z589</accession>
<dbReference type="RefSeq" id="WP_397088035.1">
    <property type="nucleotide sequence ID" value="NZ_JBITGY010000010.1"/>
</dbReference>
<dbReference type="InterPro" id="IPR025337">
    <property type="entry name" value="Questin_oxidase-like"/>
</dbReference>
<dbReference type="EMBL" id="JBITGY010000010">
    <property type="protein sequence ID" value="MFI6502623.1"/>
    <property type="molecule type" value="Genomic_DNA"/>
</dbReference>
<comment type="caution">
    <text evidence="2">The sequence shown here is derived from an EMBL/GenBank/DDBJ whole genome shotgun (WGS) entry which is preliminary data.</text>
</comment>
<dbReference type="Proteomes" id="UP001612741">
    <property type="component" value="Unassembled WGS sequence"/>
</dbReference>
<keyword evidence="1" id="KW-0560">Oxidoreductase</keyword>
<evidence type="ECO:0000313" key="2">
    <source>
        <dbReference type="EMBL" id="MFI6502623.1"/>
    </source>
</evidence>
<evidence type="ECO:0000313" key="3">
    <source>
        <dbReference type="Proteomes" id="UP001612741"/>
    </source>
</evidence>
<evidence type="ECO:0000256" key="1">
    <source>
        <dbReference type="ARBA" id="ARBA00023002"/>
    </source>
</evidence>
<gene>
    <name evidence="2" type="ORF">ACIBG2_34965</name>
</gene>
<keyword evidence="3" id="KW-1185">Reference proteome</keyword>
<proteinExistence type="predicted"/>
<reference evidence="2 3" key="1">
    <citation type="submission" date="2024-10" db="EMBL/GenBank/DDBJ databases">
        <title>The Natural Products Discovery Center: Release of the First 8490 Sequenced Strains for Exploring Actinobacteria Biosynthetic Diversity.</title>
        <authorList>
            <person name="Kalkreuter E."/>
            <person name="Kautsar S.A."/>
            <person name="Yang D."/>
            <person name="Bader C.D."/>
            <person name="Teijaro C.N."/>
            <person name="Fluegel L."/>
            <person name="Davis C.M."/>
            <person name="Simpson J.R."/>
            <person name="Lauterbach L."/>
            <person name="Steele A.D."/>
            <person name="Gui C."/>
            <person name="Meng S."/>
            <person name="Li G."/>
            <person name="Viehrig K."/>
            <person name="Ye F."/>
            <person name="Su P."/>
            <person name="Kiefer A.F."/>
            <person name="Nichols A."/>
            <person name="Cepeda A.J."/>
            <person name="Yan W."/>
            <person name="Fan B."/>
            <person name="Jiang Y."/>
            <person name="Adhikari A."/>
            <person name="Zheng C.-J."/>
            <person name="Schuster L."/>
            <person name="Cowan T.M."/>
            <person name="Smanski M.J."/>
            <person name="Chevrette M.G."/>
            <person name="De Carvalho L.P.S."/>
            <person name="Shen B."/>
        </authorList>
    </citation>
    <scope>NUCLEOTIDE SEQUENCE [LARGE SCALE GENOMIC DNA]</scope>
    <source>
        <strain evidence="2 3">NPDC050545</strain>
    </source>
</reference>
<name>A0ABW7Z589_9ACTN</name>
<sequence>MLDEALERFARTGPEFGGGLSNHGPMAAEALVRLGHADAVPRWVGAYLPKLEDAAVHRRRITDWRADLGRRRRAGDWAAYFENELEEAPWQDVLARWWPRLLPGIAAGATHGVIRTAHAVRGVAEHDHPVRRTELAHALAYWAAAYAELPGRPEATGTLPLDAAVAALPSHDVDHSGLIVDSMTALSGAPAFPAAVAALRPPADPAAAVHELTAAFAGLFLRRGGRATITWIHSVTAPAAVASIVPHLPAATIRPTHDALWHVGAAIHSAFSRISPHEPLPAGPPPGRDDLAERAVAHGDEHVIKLTEACLREHALSGDPIFLHAAAAGLRRLS</sequence>
<organism evidence="2 3">
    <name type="scientific">Nonomuraea typhae</name>
    <dbReference type="NCBI Taxonomy" id="2603600"/>
    <lineage>
        <taxon>Bacteria</taxon>
        <taxon>Bacillati</taxon>
        <taxon>Actinomycetota</taxon>
        <taxon>Actinomycetes</taxon>
        <taxon>Streptosporangiales</taxon>
        <taxon>Streptosporangiaceae</taxon>
        <taxon>Nonomuraea</taxon>
    </lineage>
</organism>